<keyword evidence="2 3" id="KW-0808">Transferase</keyword>
<dbReference type="InterPro" id="IPR014031">
    <property type="entry name" value="Ketoacyl_synth_C"/>
</dbReference>
<dbReference type="Pfam" id="PF02801">
    <property type="entry name" value="Ketoacyl-synt_C"/>
    <property type="match status" value="1"/>
</dbReference>
<dbReference type="GO" id="GO:0006633">
    <property type="term" value="P:fatty acid biosynthetic process"/>
    <property type="evidence" value="ECO:0007669"/>
    <property type="project" value="TreeGrafter"/>
</dbReference>
<dbReference type="Proteomes" id="UP000460318">
    <property type="component" value="Unassembled WGS sequence"/>
</dbReference>
<dbReference type="NCBIfam" id="NF005490">
    <property type="entry name" value="PRK07103.1"/>
    <property type="match status" value="1"/>
</dbReference>
<accession>A0A7X3LJF8</accession>
<dbReference type="PANTHER" id="PTHR11712">
    <property type="entry name" value="POLYKETIDE SYNTHASE-RELATED"/>
    <property type="match status" value="1"/>
</dbReference>
<evidence type="ECO:0000259" key="4">
    <source>
        <dbReference type="PROSITE" id="PS52004"/>
    </source>
</evidence>
<dbReference type="Pfam" id="PF00109">
    <property type="entry name" value="ketoacyl-synt"/>
    <property type="match status" value="1"/>
</dbReference>
<dbReference type="PANTHER" id="PTHR11712:SF336">
    <property type="entry name" value="3-OXOACYL-[ACYL-CARRIER-PROTEIN] SYNTHASE, MITOCHONDRIAL"/>
    <property type="match status" value="1"/>
</dbReference>
<evidence type="ECO:0000256" key="1">
    <source>
        <dbReference type="ARBA" id="ARBA00008467"/>
    </source>
</evidence>
<gene>
    <name evidence="5" type="ORF">GRF59_17215</name>
</gene>
<dbReference type="CDD" id="cd00834">
    <property type="entry name" value="KAS_I_II"/>
    <property type="match status" value="1"/>
</dbReference>
<proteinExistence type="inferred from homology"/>
<dbReference type="SUPFAM" id="SSF53901">
    <property type="entry name" value="Thiolase-like"/>
    <property type="match status" value="2"/>
</dbReference>
<dbReference type="Gene3D" id="3.40.47.10">
    <property type="match status" value="2"/>
</dbReference>
<dbReference type="AlphaFoldDB" id="A0A7X3LJF8"/>
<evidence type="ECO:0000313" key="6">
    <source>
        <dbReference type="Proteomes" id="UP000460318"/>
    </source>
</evidence>
<name>A0A7X3LJF8_9BACL</name>
<reference evidence="5 6" key="1">
    <citation type="submission" date="2019-12" db="EMBL/GenBank/DDBJ databases">
        <title>Paenibacillus sp. nov., an endophytic bacterium isolated from the stem of Dendrobium.</title>
        <authorList>
            <person name="Zhao R."/>
        </authorList>
    </citation>
    <scope>NUCLEOTIDE SEQUENCE [LARGE SCALE GENOMIC DNA]</scope>
    <source>
        <strain evidence="5 6">HJL G12</strain>
    </source>
</reference>
<organism evidence="5 6">
    <name type="scientific">Paenibacillus dendrobii</name>
    <dbReference type="NCBI Taxonomy" id="2691084"/>
    <lineage>
        <taxon>Bacteria</taxon>
        <taxon>Bacillati</taxon>
        <taxon>Bacillota</taxon>
        <taxon>Bacilli</taxon>
        <taxon>Bacillales</taxon>
        <taxon>Paenibacillaceae</taxon>
        <taxon>Paenibacillus</taxon>
    </lineage>
</organism>
<dbReference type="InterPro" id="IPR000794">
    <property type="entry name" value="Beta-ketoacyl_synthase"/>
</dbReference>
<keyword evidence="6" id="KW-1185">Reference proteome</keyword>
<evidence type="ECO:0000256" key="3">
    <source>
        <dbReference type="RuleBase" id="RU003694"/>
    </source>
</evidence>
<dbReference type="EMBL" id="WUBI01000002">
    <property type="protein sequence ID" value="MWV45364.1"/>
    <property type="molecule type" value="Genomic_DNA"/>
</dbReference>
<dbReference type="RefSeq" id="WP_160498923.1">
    <property type="nucleotide sequence ID" value="NZ_WUBI01000002.1"/>
</dbReference>
<sequence length="408" mass="44157">MPNYKPADLFMTGLGVTSSIGQGVENFTAALFEGRQNFAVMQRPGRQHDSSFIGAEISDLSCPERIPAKLWRSASFAGQVAMVTLQEAWEDAKLDLADPKRIGLVIGGSNVQQRNWIELYERYRDKVSFVPPSYGVSFLDSDLCGLCTEQFGIQGFAYTAGGASASGQVAVIQAIQAVRSGQVDICIAMGALQDLSYWECQALRSLGAMGTDRYVHDPAMACRPFDQGRDGFIYGENCGVIVIERAESAEARQATRYAKVSGWAMGMDANRNPNPSYEGETRVIRQALEHAGLSAGDIDYVNPHGTGSPAGDDVELRALRDCGLAHAHVNATKSLIGHGLSAAGTVELIATVLQMRASRLHPTRNLIDPIDPSFRWVQEKEICYGINHAISLSMGFGGMNTAICLQKI</sequence>
<evidence type="ECO:0000256" key="2">
    <source>
        <dbReference type="ARBA" id="ARBA00022679"/>
    </source>
</evidence>
<comment type="caution">
    <text evidence="5">The sequence shown here is derived from an EMBL/GenBank/DDBJ whole genome shotgun (WGS) entry which is preliminary data.</text>
</comment>
<dbReference type="GO" id="GO:0005829">
    <property type="term" value="C:cytosol"/>
    <property type="evidence" value="ECO:0007669"/>
    <property type="project" value="TreeGrafter"/>
</dbReference>
<dbReference type="GO" id="GO:0004315">
    <property type="term" value="F:3-oxoacyl-[acyl-carrier-protein] synthase activity"/>
    <property type="evidence" value="ECO:0007669"/>
    <property type="project" value="TreeGrafter"/>
</dbReference>
<dbReference type="InterPro" id="IPR014030">
    <property type="entry name" value="Ketoacyl_synth_N"/>
</dbReference>
<dbReference type="InterPro" id="IPR020841">
    <property type="entry name" value="PKS_Beta-ketoAc_synthase_dom"/>
</dbReference>
<dbReference type="SMART" id="SM00825">
    <property type="entry name" value="PKS_KS"/>
    <property type="match status" value="1"/>
</dbReference>
<protein>
    <submittedName>
        <fullName evidence="5">Polyketide beta-ketoacyl:ACP synthase</fullName>
    </submittedName>
</protein>
<evidence type="ECO:0000313" key="5">
    <source>
        <dbReference type="EMBL" id="MWV45364.1"/>
    </source>
</evidence>
<dbReference type="PROSITE" id="PS52004">
    <property type="entry name" value="KS3_2"/>
    <property type="match status" value="1"/>
</dbReference>
<dbReference type="InterPro" id="IPR016039">
    <property type="entry name" value="Thiolase-like"/>
</dbReference>
<feature type="domain" description="Ketosynthase family 3 (KS3)" evidence="4">
    <location>
        <begin position="6"/>
        <end position="407"/>
    </location>
</feature>
<comment type="similarity">
    <text evidence="1 3">Belongs to the thiolase-like superfamily. Beta-ketoacyl-ACP synthases family.</text>
</comment>